<keyword evidence="3" id="KW-1185">Reference proteome</keyword>
<gene>
    <name evidence="2" type="ORF">VDBG_09712</name>
</gene>
<reference evidence="3" key="1">
    <citation type="journal article" date="2011" name="PLoS Pathog.">
        <title>Comparative genomics yields insights into niche adaptation of plant vascular wilt pathogens.</title>
        <authorList>
            <person name="Klosterman S.J."/>
            <person name="Subbarao K.V."/>
            <person name="Kang S."/>
            <person name="Veronese P."/>
            <person name="Gold S.E."/>
            <person name="Thomma B.P.H.J."/>
            <person name="Chen Z."/>
            <person name="Henrissat B."/>
            <person name="Lee Y.-H."/>
            <person name="Park J."/>
            <person name="Garcia-Pedrajas M.D."/>
            <person name="Barbara D.J."/>
            <person name="Anchieta A."/>
            <person name="de Jonge R."/>
            <person name="Santhanam P."/>
            <person name="Maruthachalam K."/>
            <person name="Atallah Z."/>
            <person name="Amyotte S.G."/>
            <person name="Paz Z."/>
            <person name="Inderbitzin P."/>
            <person name="Hayes R.J."/>
            <person name="Heiman D.I."/>
            <person name="Young S."/>
            <person name="Zeng Q."/>
            <person name="Engels R."/>
            <person name="Galagan J."/>
            <person name="Cuomo C.A."/>
            <person name="Dobinson K.F."/>
            <person name="Ma L.-J."/>
        </authorList>
    </citation>
    <scope>NUCLEOTIDE SEQUENCE [LARGE SCALE GENOMIC DNA]</scope>
    <source>
        <strain evidence="3">VaMs.102 / ATCC MYA-4576 / FGSC 10136</strain>
    </source>
</reference>
<accession>C9SXT7</accession>
<dbReference type="GeneID" id="9531897"/>
<protein>
    <submittedName>
        <fullName evidence="2">H/ACA ribonucleoprotein complex subunit 1</fullName>
    </submittedName>
</protein>
<dbReference type="RefSeq" id="XP_002999992.1">
    <property type="nucleotide sequence ID" value="XM_002999946.1"/>
</dbReference>
<dbReference type="GO" id="GO:1990904">
    <property type="term" value="C:ribonucleoprotein complex"/>
    <property type="evidence" value="ECO:0007669"/>
    <property type="project" value="UniProtKB-KW"/>
</dbReference>
<organism evidence="3">
    <name type="scientific">Verticillium alfalfae (strain VaMs.102 / ATCC MYA-4576 / FGSC 10136)</name>
    <name type="common">Verticillium wilt of alfalfa</name>
    <name type="synonym">Verticillium albo-atrum</name>
    <dbReference type="NCBI Taxonomy" id="526221"/>
    <lineage>
        <taxon>Eukaryota</taxon>
        <taxon>Fungi</taxon>
        <taxon>Dikarya</taxon>
        <taxon>Ascomycota</taxon>
        <taxon>Pezizomycotina</taxon>
        <taxon>Sordariomycetes</taxon>
        <taxon>Hypocreomycetidae</taxon>
        <taxon>Glomerellales</taxon>
        <taxon>Plectosphaerellaceae</taxon>
        <taxon>Verticillium</taxon>
    </lineage>
</organism>
<feature type="region of interest" description="Disordered" evidence="1">
    <location>
        <begin position="142"/>
        <end position="164"/>
    </location>
</feature>
<name>C9SXT7_VERA1</name>
<evidence type="ECO:0000313" key="3">
    <source>
        <dbReference type="Proteomes" id="UP000008698"/>
    </source>
</evidence>
<dbReference type="AlphaFoldDB" id="C9SXT7"/>
<dbReference type="KEGG" id="val:VDBG_09712"/>
<sequence length="164" mass="19855">MSFRGGRGAPRGFGRSWVEAVEVSSNATWVPRRKWASSCTPARVRWSARASTPRYPSSTPRCSSRTRPPLARSTKSSAPSTKSTSPSSPPRRRTWRLRRSWRRRRFRRTRRCAEGWTRRLQRRSWRQRLWWSRRRRRLWRSRRRAEGRRQGTRRLQQGRRILRL</sequence>
<dbReference type="HOGENOM" id="CLU_1620315_0_0_1"/>
<keyword evidence="2" id="KW-0687">Ribonucleoprotein</keyword>
<evidence type="ECO:0000313" key="2">
    <source>
        <dbReference type="EMBL" id="EEY23602.1"/>
    </source>
</evidence>
<proteinExistence type="predicted"/>
<feature type="compositionally biased region" description="Low complexity" evidence="1">
    <location>
        <begin position="49"/>
        <end position="86"/>
    </location>
</feature>
<dbReference type="Proteomes" id="UP000008698">
    <property type="component" value="Unassembled WGS sequence"/>
</dbReference>
<feature type="region of interest" description="Disordered" evidence="1">
    <location>
        <begin position="46"/>
        <end position="95"/>
    </location>
</feature>
<dbReference type="EMBL" id="DS985229">
    <property type="protein sequence ID" value="EEY23602.1"/>
    <property type="molecule type" value="Genomic_DNA"/>
</dbReference>
<evidence type="ECO:0000256" key="1">
    <source>
        <dbReference type="SAM" id="MobiDB-lite"/>
    </source>
</evidence>